<feature type="region of interest" description="Disordered" evidence="1">
    <location>
        <begin position="271"/>
        <end position="294"/>
    </location>
</feature>
<evidence type="ECO:0000256" key="1">
    <source>
        <dbReference type="SAM" id="MobiDB-lite"/>
    </source>
</evidence>
<protein>
    <submittedName>
        <fullName evidence="2">Uncharacterized protein</fullName>
    </submittedName>
</protein>
<accession>A0A6C0KVS6</accession>
<name>A0A6C0KVS6_9ZZZZ</name>
<reference evidence="2" key="1">
    <citation type="journal article" date="2020" name="Nature">
        <title>Giant virus diversity and host interactions through global metagenomics.</title>
        <authorList>
            <person name="Schulz F."/>
            <person name="Roux S."/>
            <person name="Paez-Espino D."/>
            <person name="Jungbluth S."/>
            <person name="Walsh D.A."/>
            <person name="Denef V.J."/>
            <person name="McMahon K.D."/>
            <person name="Konstantinidis K.T."/>
            <person name="Eloe-Fadrosh E.A."/>
            <person name="Kyrpides N.C."/>
            <person name="Woyke T."/>
        </authorList>
    </citation>
    <scope>NUCLEOTIDE SEQUENCE</scope>
    <source>
        <strain evidence="2">GVMAG-S-3300013286-35</strain>
    </source>
</reference>
<evidence type="ECO:0000313" key="2">
    <source>
        <dbReference type="EMBL" id="QHU22065.1"/>
    </source>
</evidence>
<dbReference type="EMBL" id="MN740995">
    <property type="protein sequence ID" value="QHU22065.1"/>
    <property type="molecule type" value="Genomic_DNA"/>
</dbReference>
<proteinExistence type="predicted"/>
<dbReference type="AlphaFoldDB" id="A0A6C0KVS6"/>
<feature type="compositionally biased region" description="Basic residues" evidence="1">
    <location>
        <begin position="274"/>
        <end position="294"/>
    </location>
</feature>
<organism evidence="2">
    <name type="scientific">viral metagenome</name>
    <dbReference type="NCBI Taxonomy" id="1070528"/>
    <lineage>
        <taxon>unclassified sequences</taxon>
        <taxon>metagenomes</taxon>
        <taxon>organismal metagenomes</taxon>
    </lineage>
</organism>
<sequence length="294" mass="32666">MAAERALKADLLDNFGEEDFPFLVPVVGSRPAVTKSARLISILGELYKQADYNEDSIIEFCTSLTQIIKFAYGPGTSTSEGFNPEIFDGKCAYLGTTPSSSSGCKLNNVNSKLSRFLDLITNTIIAFFSRVASIQPALLRNDVFSQKCITPFATLIKALYYFAGGKIAIPFCYRLLTFKRDINIIFGAPPGADKFDKMTYATKSALPTDTISDYDILIETADRRAYTCGRGIVQIGCKKVAGRQVVAIHKSVSEDDDSEDQMSLLDHQFCGGARRTRRGRKQRKTRRTRGRTRR</sequence>